<dbReference type="InterPro" id="IPR046341">
    <property type="entry name" value="SET_dom_sf"/>
</dbReference>
<dbReference type="EMBL" id="KB446540">
    <property type="protein sequence ID" value="EME43650.1"/>
    <property type="molecule type" value="Genomic_DNA"/>
</dbReference>
<evidence type="ECO:0000313" key="2">
    <source>
        <dbReference type="EMBL" id="EME43650.1"/>
    </source>
</evidence>
<evidence type="ECO:0000313" key="3">
    <source>
        <dbReference type="Proteomes" id="UP000016933"/>
    </source>
</evidence>
<dbReference type="AlphaFoldDB" id="M2YNP5"/>
<organism evidence="2 3">
    <name type="scientific">Dothistroma septosporum (strain NZE10 / CBS 128990)</name>
    <name type="common">Red band needle blight fungus</name>
    <name type="synonym">Mycosphaerella pini</name>
    <dbReference type="NCBI Taxonomy" id="675120"/>
    <lineage>
        <taxon>Eukaryota</taxon>
        <taxon>Fungi</taxon>
        <taxon>Dikarya</taxon>
        <taxon>Ascomycota</taxon>
        <taxon>Pezizomycotina</taxon>
        <taxon>Dothideomycetes</taxon>
        <taxon>Dothideomycetidae</taxon>
        <taxon>Mycosphaerellales</taxon>
        <taxon>Mycosphaerellaceae</taxon>
        <taxon>Dothistroma</taxon>
    </lineage>
</organism>
<dbReference type="SUPFAM" id="SSF82199">
    <property type="entry name" value="SET domain"/>
    <property type="match status" value="1"/>
</dbReference>
<reference evidence="2 3" key="2">
    <citation type="journal article" date="2012" name="PLoS Pathog.">
        <title>Diverse lifestyles and strategies of plant pathogenesis encoded in the genomes of eighteen Dothideomycetes fungi.</title>
        <authorList>
            <person name="Ohm R.A."/>
            <person name="Feau N."/>
            <person name="Henrissat B."/>
            <person name="Schoch C.L."/>
            <person name="Horwitz B.A."/>
            <person name="Barry K.W."/>
            <person name="Condon B.J."/>
            <person name="Copeland A.C."/>
            <person name="Dhillon B."/>
            <person name="Glaser F."/>
            <person name="Hesse C.N."/>
            <person name="Kosti I."/>
            <person name="LaButti K."/>
            <person name="Lindquist E.A."/>
            <person name="Lucas S."/>
            <person name="Salamov A.A."/>
            <person name="Bradshaw R.E."/>
            <person name="Ciuffetti L."/>
            <person name="Hamelin R.C."/>
            <person name="Kema G.H.J."/>
            <person name="Lawrence C."/>
            <person name="Scott J.A."/>
            <person name="Spatafora J.W."/>
            <person name="Turgeon B.G."/>
            <person name="de Wit P.J.G.M."/>
            <person name="Zhong S."/>
            <person name="Goodwin S.B."/>
            <person name="Grigoriev I.V."/>
        </authorList>
    </citation>
    <scope>NUCLEOTIDE SEQUENCE [LARGE SCALE GENOMIC DNA]</scope>
    <source>
        <strain evidence="3">NZE10 / CBS 128990</strain>
    </source>
</reference>
<sequence length="152" mass="16963">MTPLFQIQDSTGKGQALFATQDILAETIIFQEAPVLTVPKSLPTEADMYQVFLQRSYVPHSRFFQVNPLPYPPAKRNKTNSTPSTKAPAPNKSRLDRIYFEKTFEREGACWICLTGSEINDSSACAPNATLIGNSALDEETLHASQDIQNRR</sequence>
<proteinExistence type="predicted"/>
<name>M2YNP5_DOTSN</name>
<dbReference type="Proteomes" id="UP000016933">
    <property type="component" value="Unassembled WGS sequence"/>
</dbReference>
<accession>M2YNP5</accession>
<dbReference type="Gene3D" id="2.170.270.10">
    <property type="entry name" value="SET domain"/>
    <property type="match status" value="1"/>
</dbReference>
<protein>
    <submittedName>
        <fullName evidence="2">Uncharacterized protein</fullName>
    </submittedName>
</protein>
<gene>
    <name evidence="2" type="ORF">DOTSEDRAFT_25568</name>
</gene>
<dbReference type="HOGENOM" id="CLU_1722329_0_0_1"/>
<keyword evidence="3" id="KW-1185">Reference proteome</keyword>
<reference evidence="3" key="1">
    <citation type="journal article" date="2012" name="PLoS Genet.">
        <title>The genomes of the fungal plant pathogens Cladosporium fulvum and Dothistroma septosporum reveal adaptation to different hosts and lifestyles but also signatures of common ancestry.</title>
        <authorList>
            <person name="de Wit P.J.G.M."/>
            <person name="van der Burgt A."/>
            <person name="Oekmen B."/>
            <person name="Stergiopoulos I."/>
            <person name="Abd-Elsalam K.A."/>
            <person name="Aerts A.L."/>
            <person name="Bahkali A.H."/>
            <person name="Beenen H.G."/>
            <person name="Chettri P."/>
            <person name="Cox M.P."/>
            <person name="Datema E."/>
            <person name="de Vries R.P."/>
            <person name="Dhillon B."/>
            <person name="Ganley A.R."/>
            <person name="Griffiths S.A."/>
            <person name="Guo Y."/>
            <person name="Hamelin R.C."/>
            <person name="Henrissat B."/>
            <person name="Kabir M.S."/>
            <person name="Jashni M.K."/>
            <person name="Kema G."/>
            <person name="Klaubauf S."/>
            <person name="Lapidus A."/>
            <person name="Levasseur A."/>
            <person name="Lindquist E."/>
            <person name="Mehrabi R."/>
            <person name="Ohm R.A."/>
            <person name="Owen T.J."/>
            <person name="Salamov A."/>
            <person name="Schwelm A."/>
            <person name="Schijlen E."/>
            <person name="Sun H."/>
            <person name="van den Burg H.A."/>
            <person name="van Ham R.C.H.J."/>
            <person name="Zhang S."/>
            <person name="Goodwin S.B."/>
            <person name="Grigoriev I.V."/>
            <person name="Collemare J."/>
            <person name="Bradshaw R.E."/>
        </authorList>
    </citation>
    <scope>NUCLEOTIDE SEQUENCE [LARGE SCALE GENOMIC DNA]</scope>
    <source>
        <strain evidence="3">NZE10 / CBS 128990</strain>
    </source>
</reference>
<evidence type="ECO:0000256" key="1">
    <source>
        <dbReference type="SAM" id="MobiDB-lite"/>
    </source>
</evidence>
<feature type="region of interest" description="Disordered" evidence="1">
    <location>
        <begin position="69"/>
        <end position="92"/>
    </location>
</feature>